<evidence type="ECO:0000313" key="3">
    <source>
        <dbReference type="Proteomes" id="UP001153148"/>
    </source>
</evidence>
<feature type="compositionally biased region" description="Basic and acidic residues" evidence="1">
    <location>
        <begin position="1"/>
        <end position="22"/>
    </location>
</feature>
<dbReference type="Proteomes" id="UP001153148">
    <property type="component" value="Unassembled WGS sequence"/>
</dbReference>
<evidence type="ECO:0000256" key="1">
    <source>
        <dbReference type="SAM" id="MobiDB-lite"/>
    </source>
</evidence>
<protein>
    <submittedName>
        <fullName evidence="2">Uncharacterized protein</fullName>
    </submittedName>
</protein>
<feature type="region of interest" description="Disordered" evidence="1">
    <location>
        <begin position="1"/>
        <end position="27"/>
    </location>
</feature>
<sequence length="117" mass="12460">MGRLNLEEVNPHLRGGRVENHLGKKTSVHPTEIRTLISSSSAVELNTTGALVNYATEAESPVYCESDALGFGQTDKRASERACKRPGGHTGECASERSLARSLSLAASLDHVGTEPD</sequence>
<keyword evidence="3" id="KW-1185">Reference proteome</keyword>
<proteinExistence type="predicted"/>
<organism evidence="2 3">
    <name type="scientific">Timema podura</name>
    <name type="common">Walking stick</name>
    <dbReference type="NCBI Taxonomy" id="61482"/>
    <lineage>
        <taxon>Eukaryota</taxon>
        <taxon>Metazoa</taxon>
        <taxon>Ecdysozoa</taxon>
        <taxon>Arthropoda</taxon>
        <taxon>Hexapoda</taxon>
        <taxon>Insecta</taxon>
        <taxon>Pterygota</taxon>
        <taxon>Neoptera</taxon>
        <taxon>Polyneoptera</taxon>
        <taxon>Phasmatodea</taxon>
        <taxon>Timematodea</taxon>
        <taxon>Timematoidea</taxon>
        <taxon>Timematidae</taxon>
        <taxon>Timema</taxon>
    </lineage>
</organism>
<dbReference type="EMBL" id="CAJPIN010009277">
    <property type="protein sequence ID" value="CAG2059355.1"/>
    <property type="molecule type" value="Genomic_DNA"/>
</dbReference>
<comment type="caution">
    <text evidence="2">The sequence shown here is derived from an EMBL/GenBank/DDBJ whole genome shotgun (WGS) entry which is preliminary data.</text>
</comment>
<reference evidence="2" key="1">
    <citation type="submission" date="2021-03" db="EMBL/GenBank/DDBJ databases">
        <authorList>
            <person name="Tran Van P."/>
        </authorList>
    </citation>
    <scope>NUCLEOTIDE SEQUENCE</scope>
</reference>
<accession>A0ABN7NXE8</accession>
<name>A0ABN7NXE8_TIMPD</name>
<gene>
    <name evidence="2" type="ORF">TPAB3V08_LOCUS6319</name>
</gene>
<evidence type="ECO:0000313" key="2">
    <source>
        <dbReference type="EMBL" id="CAG2059355.1"/>
    </source>
</evidence>